<dbReference type="CDD" id="cd08498">
    <property type="entry name" value="PBP2_NikA_DppA_OppA_like_2"/>
    <property type="match status" value="1"/>
</dbReference>
<dbReference type="SUPFAM" id="SSF53850">
    <property type="entry name" value="Periplasmic binding protein-like II"/>
    <property type="match status" value="1"/>
</dbReference>
<dbReference type="Gene3D" id="3.40.190.10">
    <property type="entry name" value="Periplasmic binding protein-like II"/>
    <property type="match status" value="1"/>
</dbReference>
<comment type="caution">
    <text evidence="8">The sequence shown here is derived from an EMBL/GenBank/DDBJ whole genome shotgun (WGS) entry which is preliminary data.</text>
</comment>
<dbReference type="Gene3D" id="3.10.105.10">
    <property type="entry name" value="Dipeptide-binding Protein, Domain 3"/>
    <property type="match status" value="1"/>
</dbReference>
<evidence type="ECO:0000256" key="5">
    <source>
        <dbReference type="SAM" id="MobiDB-lite"/>
    </source>
</evidence>
<comment type="subcellular location">
    <subcellularLocation>
        <location evidence="1">Periplasm</location>
    </subcellularLocation>
</comment>
<evidence type="ECO:0000313" key="8">
    <source>
        <dbReference type="EMBL" id="PVH28667.1"/>
    </source>
</evidence>
<proteinExistence type="inferred from homology"/>
<accession>A0A2T8HTC1</accession>
<keyword evidence="6" id="KW-1133">Transmembrane helix</keyword>
<feature type="region of interest" description="Disordered" evidence="5">
    <location>
        <begin position="1"/>
        <end position="26"/>
    </location>
</feature>
<keyword evidence="9" id="KW-1185">Reference proteome</keyword>
<dbReference type="InterPro" id="IPR000914">
    <property type="entry name" value="SBP_5_dom"/>
</dbReference>
<keyword evidence="6" id="KW-0812">Transmembrane</keyword>
<dbReference type="GO" id="GO:0030288">
    <property type="term" value="C:outer membrane-bounded periplasmic space"/>
    <property type="evidence" value="ECO:0007669"/>
    <property type="project" value="UniProtKB-ARBA"/>
</dbReference>
<keyword evidence="3" id="KW-0813">Transport</keyword>
<gene>
    <name evidence="8" type="ORF">DDE20_10780</name>
</gene>
<organism evidence="8 9">
    <name type="scientific">Pararhodobacter oceanensis</name>
    <dbReference type="NCBI Taxonomy" id="2172121"/>
    <lineage>
        <taxon>Bacteria</taxon>
        <taxon>Pseudomonadati</taxon>
        <taxon>Pseudomonadota</taxon>
        <taxon>Alphaproteobacteria</taxon>
        <taxon>Rhodobacterales</taxon>
        <taxon>Paracoccaceae</taxon>
        <taxon>Pararhodobacter</taxon>
    </lineage>
</organism>
<dbReference type="PANTHER" id="PTHR30290">
    <property type="entry name" value="PERIPLASMIC BINDING COMPONENT OF ABC TRANSPORTER"/>
    <property type="match status" value="1"/>
</dbReference>
<comment type="similarity">
    <text evidence="2">Belongs to the bacterial solute-binding protein 5 family.</text>
</comment>
<dbReference type="Pfam" id="PF00496">
    <property type="entry name" value="SBP_bac_5"/>
    <property type="match status" value="1"/>
</dbReference>
<keyword evidence="4" id="KW-0732">Signal</keyword>
<name>A0A2T8HTC1_9RHOB</name>
<dbReference type="Proteomes" id="UP000245911">
    <property type="component" value="Unassembled WGS sequence"/>
</dbReference>
<dbReference type="GO" id="GO:0043190">
    <property type="term" value="C:ATP-binding cassette (ABC) transporter complex"/>
    <property type="evidence" value="ECO:0007669"/>
    <property type="project" value="InterPro"/>
</dbReference>
<dbReference type="InterPro" id="IPR039424">
    <property type="entry name" value="SBP_5"/>
</dbReference>
<dbReference type="OrthoDB" id="9803988at2"/>
<dbReference type="GO" id="GO:1904680">
    <property type="term" value="F:peptide transmembrane transporter activity"/>
    <property type="evidence" value="ECO:0007669"/>
    <property type="project" value="TreeGrafter"/>
</dbReference>
<evidence type="ECO:0000259" key="7">
    <source>
        <dbReference type="Pfam" id="PF00496"/>
    </source>
</evidence>
<evidence type="ECO:0000313" key="9">
    <source>
        <dbReference type="Proteomes" id="UP000245911"/>
    </source>
</evidence>
<evidence type="ECO:0000256" key="1">
    <source>
        <dbReference type="ARBA" id="ARBA00004418"/>
    </source>
</evidence>
<dbReference type="AlphaFoldDB" id="A0A2T8HTC1"/>
<dbReference type="GO" id="GO:0015833">
    <property type="term" value="P:peptide transport"/>
    <property type="evidence" value="ECO:0007669"/>
    <property type="project" value="TreeGrafter"/>
</dbReference>
<reference evidence="8 9" key="1">
    <citation type="submission" date="2018-04" db="EMBL/GenBank/DDBJ databases">
        <title>Pararhodobacter oceanense sp. nov., isolated from marine intertidal sediment.</title>
        <authorList>
            <person name="Wang X.-L."/>
            <person name="Du Z.-J."/>
        </authorList>
    </citation>
    <scope>NUCLEOTIDE SEQUENCE [LARGE SCALE GENOMIC DNA]</scope>
    <source>
        <strain evidence="8 9">AM505</strain>
    </source>
</reference>
<evidence type="ECO:0000256" key="4">
    <source>
        <dbReference type="ARBA" id="ARBA00022729"/>
    </source>
</evidence>
<dbReference type="EMBL" id="QDKM01000004">
    <property type="protein sequence ID" value="PVH28667.1"/>
    <property type="molecule type" value="Genomic_DNA"/>
</dbReference>
<dbReference type="PIRSF" id="PIRSF002741">
    <property type="entry name" value="MppA"/>
    <property type="match status" value="1"/>
</dbReference>
<dbReference type="PANTHER" id="PTHR30290:SF9">
    <property type="entry name" value="OLIGOPEPTIDE-BINDING PROTEIN APPA"/>
    <property type="match status" value="1"/>
</dbReference>
<evidence type="ECO:0000256" key="2">
    <source>
        <dbReference type="ARBA" id="ARBA00005695"/>
    </source>
</evidence>
<evidence type="ECO:0000256" key="6">
    <source>
        <dbReference type="SAM" id="Phobius"/>
    </source>
</evidence>
<protein>
    <submittedName>
        <fullName evidence="8">Peptide ABC transporter substrate-binding protein</fullName>
    </submittedName>
</protein>
<feature type="transmembrane region" description="Helical" evidence="6">
    <location>
        <begin position="36"/>
        <end position="57"/>
    </location>
</feature>
<keyword evidence="6" id="KW-0472">Membrane</keyword>
<evidence type="ECO:0000256" key="3">
    <source>
        <dbReference type="ARBA" id="ARBA00022448"/>
    </source>
</evidence>
<sequence length="559" mass="62021">MQCRRNHRVQPVGAAGSSLRPTSNGRETLKLSAPSLGRFASALSVSAIAIAAFGSAVSAETIRWARVGDALTMDPHSQNEGPTLTVLHHIYETLVRRDIDGSLQPRLATEWYIHPDDPTVWVFKLREGVTFHNGNEFNAEDVVFSFERVRAESSGFRALHTAVTGATAVDDHTVHVQMEGPSPLYVQNLTNFFIIDSDWSRENDVVNPQDFAAGEESYAVRNTNGTGHYQLVSRDPEVQTVMTYYDGHWDEAPQVTDIVYTPIAEAATRVAALLSGEVDMVQDVPVQDIARLEQTDGITIATGPENRNIFFSYDMTSPQLISANVDDNPFSHPEVREAMALALDRDAIRQVVMRGQSQPSAAPLPPFVNGWTEAMHSYDAPDYERASELVRSVYPDGFSVDMHCPNDRYLNDEAICQATVAMLGRAGIDINLVSQTRSLHFPLIENWETDFYLLGWGVPTFDSAYVFNFLVHSRGDGFGAYNGAHYANDDVDAMIESLSTMTDLEARNQVVADIWEQVMEDRVFLNVHNQLLAYAVRDGITVAVHPENQPHMASITIDN</sequence>
<dbReference type="InterPro" id="IPR030678">
    <property type="entry name" value="Peptide/Ni-bd"/>
</dbReference>
<feature type="domain" description="Solute-binding protein family 5" evidence="7">
    <location>
        <begin position="103"/>
        <end position="476"/>
    </location>
</feature>